<dbReference type="SUPFAM" id="SSF46785">
    <property type="entry name" value="Winged helix' DNA-binding domain"/>
    <property type="match status" value="1"/>
</dbReference>
<dbReference type="InterPro" id="IPR011991">
    <property type="entry name" value="ArsR-like_HTH"/>
</dbReference>
<dbReference type="GO" id="GO:0003677">
    <property type="term" value="F:DNA binding"/>
    <property type="evidence" value="ECO:0007669"/>
    <property type="project" value="UniProtKB-KW"/>
</dbReference>
<evidence type="ECO:0000256" key="2">
    <source>
        <dbReference type="ARBA" id="ARBA00023125"/>
    </source>
</evidence>
<dbReference type="EMBL" id="LIZX01000018">
    <property type="protein sequence ID" value="KPJ69642.1"/>
    <property type="molecule type" value="Genomic_DNA"/>
</dbReference>
<comment type="caution">
    <text evidence="5">The sequence shown here is derived from an EMBL/GenBank/DDBJ whole genome shotgun (WGS) entry which is preliminary data.</text>
</comment>
<reference evidence="5 6" key="1">
    <citation type="journal article" date="2015" name="Microbiome">
        <title>Genomic resolution of linkages in carbon, nitrogen, and sulfur cycling among widespread estuary sediment bacteria.</title>
        <authorList>
            <person name="Baker B.J."/>
            <person name="Lazar C.S."/>
            <person name="Teske A.P."/>
            <person name="Dick G.J."/>
        </authorList>
    </citation>
    <scope>NUCLEOTIDE SEQUENCE [LARGE SCALE GENOMIC DNA]</scope>
    <source>
        <strain evidence="5">DG_54_3</strain>
    </source>
</reference>
<protein>
    <recommendedName>
        <fullName evidence="4">HTH arsR-type domain-containing protein</fullName>
    </recommendedName>
</protein>
<evidence type="ECO:0000256" key="1">
    <source>
        <dbReference type="ARBA" id="ARBA00023015"/>
    </source>
</evidence>
<dbReference type="PANTHER" id="PTHR33154:SF33">
    <property type="entry name" value="TRANSCRIPTIONAL REPRESSOR SDPR"/>
    <property type="match status" value="1"/>
</dbReference>
<keyword evidence="3" id="KW-0804">Transcription</keyword>
<dbReference type="Gene3D" id="1.10.10.10">
    <property type="entry name" value="Winged helix-like DNA-binding domain superfamily/Winged helix DNA-binding domain"/>
    <property type="match status" value="1"/>
</dbReference>
<sequence length="98" mass="11601">MFKLNSKEDRNRKAQILKALAHPTRLYIVEILLKGERCVNDLRDLFEVSQPNISQHLNILKFSGIVEYRQVGNLRCYFLKNPERIKKIIQDVKEFVNT</sequence>
<keyword evidence="2" id="KW-0238">DNA-binding</keyword>
<proteinExistence type="predicted"/>
<accession>A0A0S7Y4W9</accession>
<dbReference type="AlphaFoldDB" id="A0A0S7Y4W9"/>
<evidence type="ECO:0000256" key="3">
    <source>
        <dbReference type="ARBA" id="ARBA00023163"/>
    </source>
</evidence>
<name>A0A0S7Y4W9_UNCSA</name>
<dbReference type="InterPro" id="IPR036388">
    <property type="entry name" value="WH-like_DNA-bd_sf"/>
</dbReference>
<dbReference type="PANTHER" id="PTHR33154">
    <property type="entry name" value="TRANSCRIPTIONAL REGULATOR, ARSR FAMILY"/>
    <property type="match status" value="1"/>
</dbReference>
<dbReference type="InterPro" id="IPR001845">
    <property type="entry name" value="HTH_ArsR_DNA-bd_dom"/>
</dbReference>
<dbReference type="CDD" id="cd00090">
    <property type="entry name" value="HTH_ARSR"/>
    <property type="match status" value="1"/>
</dbReference>
<gene>
    <name evidence="5" type="ORF">AMJ44_03025</name>
</gene>
<dbReference type="SMART" id="SM00418">
    <property type="entry name" value="HTH_ARSR"/>
    <property type="match status" value="1"/>
</dbReference>
<dbReference type="InterPro" id="IPR051081">
    <property type="entry name" value="HTH_MetalResp_TranReg"/>
</dbReference>
<evidence type="ECO:0000313" key="5">
    <source>
        <dbReference type="EMBL" id="KPJ69642.1"/>
    </source>
</evidence>
<organism evidence="5 6">
    <name type="scientific">candidate division WOR-1 bacterium DG_54_3</name>
    <dbReference type="NCBI Taxonomy" id="1703775"/>
    <lineage>
        <taxon>Bacteria</taxon>
        <taxon>Bacillati</taxon>
        <taxon>Saganbacteria</taxon>
    </lineage>
</organism>
<keyword evidence="1" id="KW-0805">Transcription regulation</keyword>
<dbReference type="GO" id="GO:0003700">
    <property type="term" value="F:DNA-binding transcription factor activity"/>
    <property type="evidence" value="ECO:0007669"/>
    <property type="project" value="InterPro"/>
</dbReference>
<dbReference type="InterPro" id="IPR036390">
    <property type="entry name" value="WH_DNA-bd_sf"/>
</dbReference>
<dbReference type="Pfam" id="PF01022">
    <property type="entry name" value="HTH_5"/>
    <property type="match status" value="1"/>
</dbReference>
<dbReference type="PRINTS" id="PR00778">
    <property type="entry name" value="HTHARSR"/>
</dbReference>
<evidence type="ECO:0000259" key="4">
    <source>
        <dbReference type="PROSITE" id="PS50987"/>
    </source>
</evidence>
<feature type="domain" description="HTH arsR-type" evidence="4">
    <location>
        <begin position="4"/>
        <end position="98"/>
    </location>
</feature>
<evidence type="ECO:0000313" key="6">
    <source>
        <dbReference type="Proteomes" id="UP000051861"/>
    </source>
</evidence>
<dbReference type="NCBIfam" id="NF033788">
    <property type="entry name" value="HTH_metalloreg"/>
    <property type="match status" value="1"/>
</dbReference>
<dbReference type="PROSITE" id="PS50987">
    <property type="entry name" value="HTH_ARSR_2"/>
    <property type="match status" value="1"/>
</dbReference>
<dbReference type="Proteomes" id="UP000051861">
    <property type="component" value="Unassembled WGS sequence"/>
</dbReference>